<organism evidence="1">
    <name type="scientific">candidate division WOR-3 bacterium</name>
    <dbReference type="NCBI Taxonomy" id="2052148"/>
    <lineage>
        <taxon>Bacteria</taxon>
        <taxon>Bacteria division WOR-3</taxon>
    </lineage>
</organism>
<gene>
    <name evidence="1" type="ORF">ENV60_00950</name>
</gene>
<dbReference type="Gene3D" id="2.60.40.3680">
    <property type="match status" value="1"/>
</dbReference>
<dbReference type="EMBL" id="DTGZ01000016">
    <property type="protein sequence ID" value="HGV96853.1"/>
    <property type="molecule type" value="Genomic_DNA"/>
</dbReference>
<accession>A0A7C4X8U7</accession>
<comment type="caution">
    <text evidence="1">The sequence shown here is derived from an EMBL/GenBank/DDBJ whole genome shotgun (WGS) entry which is preliminary data.</text>
</comment>
<evidence type="ECO:0000313" key="1">
    <source>
        <dbReference type="EMBL" id="HGV96853.1"/>
    </source>
</evidence>
<protein>
    <submittedName>
        <fullName evidence="1">Uncharacterized protein</fullName>
    </submittedName>
</protein>
<name>A0A7C4X8U7_UNCW3</name>
<proteinExistence type="predicted"/>
<sequence length="88" mass="10503">MRIGTKTIDSFTIFYKQKLRKNQFQYITTTTRKWQKPIDVARFKIILSESISPHFNYSVARVVTGGGKNCYIIEYKNFYPDTDLIIRW</sequence>
<reference evidence="1" key="1">
    <citation type="journal article" date="2020" name="mSystems">
        <title>Genome- and Community-Level Interaction Insights into Carbon Utilization and Element Cycling Functions of Hydrothermarchaeota in Hydrothermal Sediment.</title>
        <authorList>
            <person name="Zhou Z."/>
            <person name="Liu Y."/>
            <person name="Xu W."/>
            <person name="Pan J."/>
            <person name="Luo Z.H."/>
            <person name="Li M."/>
        </authorList>
    </citation>
    <scope>NUCLEOTIDE SEQUENCE [LARGE SCALE GENOMIC DNA]</scope>
    <source>
        <strain evidence="1">SpSt-774</strain>
    </source>
</reference>
<dbReference type="AlphaFoldDB" id="A0A7C4X8U7"/>